<dbReference type="eggNOG" id="ENOG502QPYS">
    <property type="taxonomic scope" value="Eukaryota"/>
</dbReference>
<evidence type="ECO:0000256" key="2">
    <source>
        <dbReference type="ARBA" id="ARBA00022614"/>
    </source>
</evidence>
<keyword evidence="3" id="KW-0812">Transmembrane</keyword>
<feature type="domain" description="Protein kinase" evidence="7">
    <location>
        <begin position="284"/>
        <end position="560"/>
    </location>
</feature>
<dbReference type="InterPro" id="IPR000719">
    <property type="entry name" value="Prot_kinase_dom"/>
</dbReference>
<name>V4USA8_CITCL</name>
<dbReference type="Pfam" id="PF00069">
    <property type="entry name" value="Pkinase"/>
    <property type="match status" value="1"/>
</dbReference>
<evidence type="ECO:0000259" key="7">
    <source>
        <dbReference type="PROSITE" id="PS50011"/>
    </source>
</evidence>
<dbReference type="SMART" id="SM00220">
    <property type="entry name" value="S_TKc"/>
    <property type="match status" value="1"/>
</dbReference>
<sequence length="560" mass="61910">HLNMFQVSVYSLTGSIPIQLLNITSMEYFHVSENQLVGELPPHIGFTLPNVRILLLAGNQFFGNIPHSISNASKLEWLDFANNSLTGLIPEDLDSLVNCTYLEVVSLSVNSLSGTLPNSLTNFSSHLRYLYMSANPISGSIPTEIGNLKNLIIIAIEKFILIRNIPISVGYLLKLQVLSLFENNISREIPSSLGNFTFLTELNLCGNSIRGSSLDLSNNNLSGAIPSEVIGNPKSIPHLDLSKNELSGEIPSSLAWIFGYISIFAKLNLSYNNLDGDVPRKMIFKNASAISEAGNEKLCGGISELKLPPCTPIYKGILDLDQTFIAVKVMFLHQRGALKSFMAECQALRNIRHRNLVKIITACSTSDFQGNYFRALVYEFMHHGSLESWLHPESASDDLNYSPRILSFLRRLNIAIDVASALEYLHHHCKKPIVHCDLKPSNVLLDNDMTAHMGDFGLTRFIPEVMSSNQCSSVGLKGTVGYATPEYGILLLEIFTGKRPTSDMFTEGLDLHNFVKMALPDQILQVLDPLFLVGGVQEGEETAEENIKKGQIRESLIAIL</sequence>
<dbReference type="EMBL" id="KI536861">
    <property type="protein sequence ID" value="ESR42444.1"/>
    <property type="molecule type" value="Genomic_DNA"/>
</dbReference>
<proteinExistence type="predicted"/>
<reference evidence="8 9" key="1">
    <citation type="submission" date="2013-10" db="EMBL/GenBank/DDBJ databases">
        <authorList>
            <consortium name="International Citrus Genome Consortium"/>
            <person name="Jenkins J."/>
            <person name="Schmutz J."/>
            <person name="Prochnik S."/>
            <person name="Rokhsar D."/>
            <person name="Gmitter F."/>
            <person name="Ollitrault P."/>
            <person name="Machado M."/>
            <person name="Talon M."/>
            <person name="Wincker P."/>
            <person name="Jaillon O."/>
            <person name="Morgante M."/>
        </authorList>
    </citation>
    <scope>NUCLEOTIDE SEQUENCE</scope>
    <source>
        <strain evidence="9">cv. Clemenules</strain>
    </source>
</reference>
<dbReference type="InterPro" id="IPR011009">
    <property type="entry name" value="Kinase-like_dom_sf"/>
</dbReference>
<keyword evidence="5" id="KW-1133">Transmembrane helix</keyword>
<keyword evidence="4" id="KW-0677">Repeat</keyword>
<organism evidence="8 9">
    <name type="scientific">Citrus clementina</name>
    <name type="common">Clementine</name>
    <name type="synonym">Citrus deliciosa x Citrus sinensis</name>
    <dbReference type="NCBI Taxonomy" id="85681"/>
    <lineage>
        <taxon>Eukaryota</taxon>
        <taxon>Viridiplantae</taxon>
        <taxon>Streptophyta</taxon>
        <taxon>Embryophyta</taxon>
        <taxon>Tracheophyta</taxon>
        <taxon>Spermatophyta</taxon>
        <taxon>Magnoliopsida</taxon>
        <taxon>eudicotyledons</taxon>
        <taxon>Gunneridae</taxon>
        <taxon>Pentapetalae</taxon>
        <taxon>rosids</taxon>
        <taxon>malvids</taxon>
        <taxon>Sapindales</taxon>
        <taxon>Rutaceae</taxon>
        <taxon>Aurantioideae</taxon>
        <taxon>Citrus</taxon>
    </lineage>
</organism>
<dbReference type="Pfam" id="PF00560">
    <property type="entry name" value="LRR_1"/>
    <property type="match status" value="2"/>
</dbReference>
<dbReference type="InterPro" id="IPR051809">
    <property type="entry name" value="Plant_receptor-like_S/T_kinase"/>
</dbReference>
<dbReference type="PANTHER" id="PTHR27008:SF610">
    <property type="entry name" value="SERINE-THREONINE_TYROSINE-PROTEIN KINASE CATALYTIC DOMAIN-CONTAINING PROTEIN"/>
    <property type="match status" value="1"/>
</dbReference>
<dbReference type="SUPFAM" id="SSF52047">
    <property type="entry name" value="RNI-like"/>
    <property type="match status" value="1"/>
</dbReference>
<dbReference type="InterPro" id="IPR001611">
    <property type="entry name" value="Leu-rich_rpt"/>
</dbReference>
<dbReference type="Gene3D" id="3.30.200.20">
    <property type="entry name" value="Phosphorylase Kinase, domain 1"/>
    <property type="match status" value="1"/>
</dbReference>
<evidence type="ECO:0000313" key="8">
    <source>
        <dbReference type="EMBL" id="ESR42444.1"/>
    </source>
</evidence>
<evidence type="ECO:0000256" key="4">
    <source>
        <dbReference type="ARBA" id="ARBA00022737"/>
    </source>
</evidence>
<dbReference type="Gramene" id="ESR42444">
    <property type="protein sequence ID" value="ESR42444"/>
    <property type="gene ID" value="CICLE_v10013713mg"/>
</dbReference>
<evidence type="ECO:0000256" key="6">
    <source>
        <dbReference type="ARBA" id="ARBA00023136"/>
    </source>
</evidence>
<evidence type="ECO:0000256" key="1">
    <source>
        <dbReference type="ARBA" id="ARBA00004370"/>
    </source>
</evidence>
<dbReference type="PROSITE" id="PS50011">
    <property type="entry name" value="PROTEIN_KINASE_DOM"/>
    <property type="match status" value="1"/>
</dbReference>
<dbReference type="InterPro" id="IPR055414">
    <property type="entry name" value="LRR_R13L4/SHOC2-like"/>
</dbReference>
<keyword evidence="6" id="KW-0472">Membrane</keyword>
<comment type="subcellular location">
    <subcellularLocation>
        <location evidence="1">Membrane</location>
    </subcellularLocation>
</comment>
<keyword evidence="2" id="KW-0433">Leucine-rich repeat</keyword>
<evidence type="ECO:0000256" key="3">
    <source>
        <dbReference type="ARBA" id="ARBA00022692"/>
    </source>
</evidence>
<feature type="non-terminal residue" evidence="8">
    <location>
        <position position="1"/>
    </location>
</feature>
<evidence type="ECO:0000256" key="5">
    <source>
        <dbReference type="ARBA" id="ARBA00022989"/>
    </source>
</evidence>
<dbReference type="GO" id="GO:0005524">
    <property type="term" value="F:ATP binding"/>
    <property type="evidence" value="ECO:0007669"/>
    <property type="project" value="InterPro"/>
</dbReference>
<dbReference type="InParanoid" id="V4USA8"/>
<dbReference type="PANTHER" id="PTHR27008">
    <property type="entry name" value="OS04G0122200 PROTEIN"/>
    <property type="match status" value="1"/>
</dbReference>
<dbReference type="FunFam" id="3.80.10.10:FF:000383">
    <property type="entry name" value="Leucine-rich repeat receptor protein kinase EMS1"/>
    <property type="match status" value="1"/>
</dbReference>
<accession>V4USA8</accession>
<dbReference type="InterPro" id="IPR032675">
    <property type="entry name" value="LRR_dom_sf"/>
</dbReference>
<dbReference type="SUPFAM" id="SSF56112">
    <property type="entry name" value="Protein kinase-like (PK-like)"/>
    <property type="match status" value="1"/>
</dbReference>
<dbReference type="AlphaFoldDB" id="V4USA8"/>
<keyword evidence="9" id="KW-1185">Reference proteome</keyword>
<dbReference type="Proteomes" id="UP000030687">
    <property type="component" value="Unassembled WGS sequence"/>
</dbReference>
<dbReference type="GO" id="GO:0004672">
    <property type="term" value="F:protein kinase activity"/>
    <property type="evidence" value="ECO:0007669"/>
    <property type="project" value="InterPro"/>
</dbReference>
<protein>
    <recommendedName>
        <fullName evidence="7">Protein kinase domain-containing protein</fullName>
    </recommendedName>
</protein>
<dbReference type="Gene3D" id="3.80.10.10">
    <property type="entry name" value="Ribonuclease Inhibitor"/>
    <property type="match status" value="1"/>
</dbReference>
<evidence type="ECO:0000313" key="9">
    <source>
        <dbReference type="Proteomes" id="UP000030687"/>
    </source>
</evidence>
<dbReference type="KEGG" id="cic:CICLE_v10013713mg"/>
<dbReference type="OMA" id="ITSMEYF"/>
<dbReference type="Pfam" id="PF23598">
    <property type="entry name" value="LRR_14"/>
    <property type="match status" value="1"/>
</dbReference>
<dbReference type="InterPro" id="IPR008271">
    <property type="entry name" value="Ser/Thr_kinase_AS"/>
</dbReference>
<dbReference type="GO" id="GO:0016020">
    <property type="term" value="C:membrane"/>
    <property type="evidence" value="ECO:0007669"/>
    <property type="project" value="UniProtKB-SubCell"/>
</dbReference>
<dbReference type="PROSITE" id="PS00108">
    <property type="entry name" value="PROTEIN_KINASE_ST"/>
    <property type="match status" value="1"/>
</dbReference>
<gene>
    <name evidence="8" type="ORF">CICLE_v10013713mg</name>
</gene>
<dbReference type="Gene3D" id="1.10.510.10">
    <property type="entry name" value="Transferase(Phosphotransferase) domain 1"/>
    <property type="match status" value="1"/>
</dbReference>